<protein>
    <submittedName>
        <fullName evidence="1">Uncharacterized protein</fullName>
    </submittedName>
</protein>
<proteinExistence type="predicted"/>
<sequence>MNMVCEADSKVMIAEQYSFDCSPDPKTAYIISKNLNGTGYTAYYKLRIEDQYADMLDHMVFLKIDNLGDEETNRSDAGPEKGCNKKRTFYAGPETYMRKAY</sequence>
<accession>A0A2W5N382</accession>
<name>A0A2W5N382_9BACT</name>
<dbReference type="EMBL" id="QFQB01000021">
    <property type="protein sequence ID" value="PZQ46819.1"/>
    <property type="molecule type" value="Genomic_DNA"/>
</dbReference>
<comment type="caution">
    <text evidence="1">The sequence shown here is derived from an EMBL/GenBank/DDBJ whole genome shotgun (WGS) entry which is preliminary data.</text>
</comment>
<dbReference type="AlphaFoldDB" id="A0A2W5N382"/>
<reference evidence="1 2" key="1">
    <citation type="submission" date="2017-08" db="EMBL/GenBank/DDBJ databases">
        <title>Infants hospitalized years apart are colonized by the same room-sourced microbial strains.</title>
        <authorList>
            <person name="Brooks B."/>
            <person name="Olm M.R."/>
            <person name="Firek B.A."/>
            <person name="Baker R."/>
            <person name="Thomas B.C."/>
            <person name="Morowitz M.J."/>
            <person name="Banfield J.F."/>
        </authorList>
    </citation>
    <scope>NUCLEOTIDE SEQUENCE [LARGE SCALE GENOMIC DNA]</scope>
    <source>
        <strain evidence="1">S2_005_002_R2_29</strain>
    </source>
</reference>
<organism evidence="1 2">
    <name type="scientific">Micavibrio aeruginosavorus</name>
    <dbReference type="NCBI Taxonomy" id="349221"/>
    <lineage>
        <taxon>Bacteria</taxon>
        <taxon>Pseudomonadati</taxon>
        <taxon>Bdellovibrionota</taxon>
        <taxon>Bdellovibrionia</taxon>
        <taxon>Bdellovibrionales</taxon>
        <taxon>Pseudobdellovibrionaceae</taxon>
        <taxon>Micavibrio</taxon>
    </lineage>
</organism>
<evidence type="ECO:0000313" key="1">
    <source>
        <dbReference type="EMBL" id="PZQ46819.1"/>
    </source>
</evidence>
<gene>
    <name evidence="1" type="ORF">DI551_04525</name>
</gene>
<dbReference type="Proteomes" id="UP000249417">
    <property type="component" value="Unassembled WGS sequence"/>
</dbReference>
<evidence type="ECO:0000313" key="2">
    <source>
        <dbReference type="Proteomes" id="UP000249417"/>
    </source>
</evidence>